<dbReference type="AlphaFoldDB" id="R7QD53"/>
<dbReference type="Proteomes" id="UP000012073">
    <property type="component" value="Unassembled WGS sequence"/>
</dbReference>
<sequence>MPFNDTDRRRDVVAQLRPAWNWFKWTVIIVTEFGAFLVSLKEVLESGPARRRYQRIV</sequence>
<evidence type="ECO:0000313" key="2">
    <source>
        <dbReference type="Proteomes" id="UP000012073"/>
    </source>
</evidence>
<keyword evidence="2" id="KW-1185">Reference proteome</keyword>
<protein>
    <submittedName>
        <fullName evidence="1">Uncharacterized protein</fullName>
    </submittedName>
</protein>
<organism evidence="1 2">
    <name type="scientific">Chondrus crispus</name>
    <name type="common">Carrageen Irish moss</name>
    <name type="synonym">Polymorpha crispa</name>
    <dbReference type="NCBI Taxonomy" id="2769"/>
    <lineage>
        <taxon>Eukaryota</taxon>
        <taxon>Rhodophyta</taxon>
        <taxon>Florideophyceae</taxon>
        <taxon>Rhodymeniophycidae</taxon>
        <taxon>Gigartinales</taxon>
        <taxon>Gigartinaceae</taxon>
        <taxon>Chondrus</taxon>
    </lineage>
</organism>
<reference evidence="2" key="1">
    <citation type="journal article" date="2013" name="Proc. Natl. Acad. Sci. U.S.A.">
        <title>Genome structure and metabolic features in the red seaweed Chondrus crispus shed light on evolution of the Archaeplastida.</title>
        <authorList>
            <person name="Collen J."/>
            <person name="Porcel B."/>
            <person name="Carre W."/>
            <person name="Ball S.G."/>
            <person name="Chaparro C."/>
            <person name="Tonon T."/>
            <person name="Barbeyron T."/>
            <person name="Michel G."/>
            <person name="Noel B."/>
            <person name="Valentin K."/>
            <person name="Elias M."/>
            <person name="Artiguenave F."/>
            <person name="Arun A."/>
            <person name="Aury J.M."/>
            <person name="Barbosa-Neto J.F."/>
            <person name="Bothwell J.H."/>
            <person name="Bouget F.Y."/>
            <person name="Brillet L."/>
            <person name="Cabello-Hurtado F."/>
            <person name="Capella-Gutierrez S."/>
            <person name="Charrier B."/>
            <person name="Cladiere L."/>
            <person name="Cock J.M."/>
            <person name="Coelho S.M."/>
            <person name="Colleoni C."/>
            <person name="Czjzek M."/>
            <person name="Da Silva C."/>
            <person name="Delage L."/>
            <person name="Denoeud F."/>
            <person name="Deschamps P."/>
            <person name="Dittami S.M."/>
            <person name="Gabaldon T."/>
            <person name="Gachon C.M."/>
            <person name="Groisillier A."/>
            <person name="Herve C."/>
            <person name="Jabbari K."/>
            <person name="Katinka M."/>
            <person name="Kloareg B."/>
            <person name="Kowalczyk N."/>
            <person name="Labadie K."/>
            <person name="Leblanc C."/>
            <person name="Lopez P.J."/>
            <person name="McLachlan D.H."/>
            <person name="Meslet-Cladiere L."/>
            <person name="Moustafa A."/>
            <person name="Nehr Z."/>
            <person name="Nyvall Collen P."/>
            <person name="Panaud O."/>
            <person name="Partensky F."/>
            <person name="Poulain J."/>
            <person name="Rensing S.A."/>
            <person name="Rousvoal S."/>
            <person name="Samson G."/>
            <person name="Symeonidi A."/>
            <person name="Weissenbach J."/>
            <person name="Zambounis A."/>
            <person name="Wincker P."/>
            <person name="Boyen C."/>
        </authorList>
    </citation>
    <scope>NUCLEOTIDE SEQUENCE [LARGE SCALE GENOMIC DNA]</scope>
    <source>
        <strain evidence="2">cv. Stackhouse</strain>
    </source>
</reference>
<dbReference type="KEGG" id="ccp:CHC_T00003424001"/>
<evidence type="ECO:0000313" key="1">
    <source>
        <dbReference type="EMBL" id="CDF35371.1"/>
    </source>
</evidence>
<name>R7QD53_CHOCR</name>
<dbReference type="RefSeq" id="XP_005715190.1">
    <property type="nucleotide sequence ID" value="XM_005715133.1"/>
</dbReference>
<dbReference type="Gramene" id="CDF35371">
    <property type="protein sequence ID" value="CDF35371"/>
    <property type="gene ID" value="CHC_T00003424001"/>
</dbReference>
<dbReference type="EMBL" id="HG001729">
    <property type="protein sequence ID" value="CDF35371.1"/>
    <property type="molecule type" value="Genomic_DNA"/>
</dbReference>
<accession>R7QD53</accession>
<dbReference type="GeneID" id="17322900"/>
<proteinExistence type="predicted"/>
<gene>
    <name evidence="1" type="ORF">CHC_T00003424001</name>
</gene>
<dbReference type="OrthoDB" id="11011at2763"/>